<gene>
    <name evidence="1" type="ORF">BBRV_LOCUS52177</name>
</gene>
<proteinExistence type="predicted"/>
<dbReference type="AlphaFoldDB" id="A0A6V7JI83"/>
<protein>
    <submittedName>
        <fullName evidence="1">Uncharacterized protein</fullName>
    </submittedName>
</protein>
<accession>A0A6V7JI83</accession>
<sequence length="77" mass="8460">MKRSVQGDGVATRDHQWHHVIARRSGAGVGYKNINQVRGHSGIKHLVGQAAQEVLPALLTLHPAQPNRIRCDVLIQP</sequence>
<organism evidence="1">
    <name type="scientific">Bracon brevicornis</name>
    <dbReference type="NCBI Taxonomy" id="1563983"/>
    <lineage>
        <taxon>Eukaryota</taxon>
        <taxon>Metazoa</taxon>
        <taxon>Ecdysozoa</taxon>
        <taxon>Arthropoda</taxon>
        <taxon>Hexapoda</taxon>
        <taxon>Insecta</taxon>
        <taxon>Pterygota</taxon>
        <taxon>Neoptera</taxon>
        <taxon>Endopterygota</taxon>
        <taxon>Hymenoptera</taxon>
        <taxon>Apocrita</taxon>
        <taxon>Ichneumonoidea</taxon>
        <taxon>Braconidae</taxon>
        <taxon>Braconinae</taxon>
        <taxon>Bracon</taxon>
    </lineage>
</organism>
<reference evidence="1" key="1">
    <citation type="submission" date="2020-07" db="EMBL/GenBank/DDBJ databases">
        <authorList>
            <person name="Ferguson B K."/>
        </authorList>
    </citation>
    <scope>NUCLEOTIDE SEQUENCE</scope>
    <source>
        <strain evidence="1">L06</strain>
    </source>
</reference>
<name>A0A6V7JI83_9HYME</name>
<evidence type="ECO:0000313" key="1">
    <source>
        <dbReference type="EMBL" id="CAD1551222.1"/>
    </source>
</evidence>
<dbReference type="EMBL" id="CADCXW020000016">
    <property type="protein sequence ID" value="CAD1551222.1"/>
    <property type="molecule type" value="Genomic_DNA"/>
</dbReference>